<dbReference type="GO" id="GO:1901135">
    <property type="term" value="P:carbohydrate derivative metabolic process"/>
    <property type="evidence" value="ECO:0007669"/>
    <property type="project" value="InterPro"/>
</dbReference>
<evidence type="ECO:0000256" key="2">
    <source>
        <dbReference type="ARBA" id="ARBA00023125"/>
    </source>
</evidence>
<accession>A0A9D1H1P9</accession>
<reference evidence="6" key="2">
    <citation type="journal article" date="2021" name="PeerJ">
        <title>Extensive microbial diversity within the chicken gut microbiome revealed by metagenomics and culture.</title>
        <authorList>
            <person name="Gilroy R."/>
            <person name="Ravi A."/>
            <person name="Getino M."/>
            <person name="Pursley I."/>
            <person name="Horton D.L."/>
            <person name="Alikhan N.F."/>
            <person name="Baker D."/>
            <person name="Gharbi K."/>
            <person name="Hall N."/>
            <person name="Watson M."/>
            <person name="Adriaenssens E.M."/>
            <person name="Foster-Nyarko E."/>
            <person name="Jarju S."/>
            <person name="Secka A."/>
            <person name="Antonio M."/>
            <person name="Oren A."/>
            <person name="Chaudhuri R.R."/>
            <person name="La Ragione R."/>
            <person name="Hildebrand F."/>
            <person name="Pallen M.J."/>
        </authorList>
    </citation>
    <scope>NUCLEOTIDE SEQUENCE</scope>
    <source>
        <strain evidence="6">ChiGjej1B1-24693</strain>
    </source>
</reference>
<dbReference type="InterPro" id="IPR047640">
    <property type="entry name" value="RpiR-like"/>
</dbReference>
<gene>
    <name evidence="6" type="ORF">IAA98_12920</name>
</gene>
<evidence type="ECO:0000259" key="5">
    <source>
        <dbReference type="PROSITE" id="PS51464"/>
    </source>
</evidence>
<feature type="domain" description="HTH rpiR-type" evidence="4">
    <location>
        <begin position="10"/>
        <end position="86"/>
    </location>
</feature>
<name>A0A9D1H1P9_9ACTN</name>
<dbReference type="InterPro" id="IPR000281">
    <property type="entry name" value="HTH_RpiR"/>
</dbReference>
<keyword evidence="1" id="KW-0805">Transcription regulation</keyword>
<evidence type="ECO:0000256" key="3">
    <source>
        <dbReference type="ARBA" id="ARBA00023163"/>
    </source>
</evidence>
<sequence>MHSSNGRDASAILATIRAALPGLSPSQQRLARLAADAPYEVARLTITEFAQRGETSPASVTRLCRALGLDSYAQLRMELAVAGQQLEGEGQRISGDLTEDSTLSEVVEALGDLDARSIKETARLLDLDALEAVVEAIGDARHVYLMGAGSSHVVAVYLELKLRSLGVATTTFYDMANAVIGIALAEQGDVMLLVTPTGIARESVPILTEAKRRGCVTVALTGNPRSAVTGVADHCLMTVQGESDLQTGVLSSRVAELFVTDCITSGLVVRRHDRSVRALAAVEEALQSYW</sequence>
<dbReference type="PROSITE" id="PS51071">
    <property type="entry name" value="HTH_RPIR"/>
    <property type="match status" value="1"/>
</dbReference>
<dbReference type="InterPro" id="IPR046348">
    <property type="entry name" value="SIS_dom_sf"/>
</dbReference>
<evidence type="ECO:0000256" key="1">
    <source>
        <dbReference type="ARBA" id="ARBA00023015"/>
    </source>
</evidence>
<keyword evidence="3" id="KW-0804">Transcription</keyword>
<dbReference type="Gene3D" id="1.10.10.10">
    <property type="entry name" value="Winged helix-like DNA-binding domain superfamily/Winged helix DNA-binding domain"/>
    <property type="match status" value="1"/>
</dbReference>
<dbReference type="GO" id="GO:0097367">
    <property type="term" value="F:carbohydrate derivative binding"/>
    <property type="evidence" value="ECO:0007669"/>
    <property type="project" value="InterPro"/>
</dbReference>
<dbReference type="Pfam" id="PF01380">
    <property type="entry name" value="SIS"/>
    <property type="match status" value="1"/>
</dbReference>
<dbReference type="PANTHER" id="PTHR30514">
    <property type="entry name" value="GLUCOKINASE"/>
    <property type="match status" value="1"/>
</dbReference>
<comment type="caution">
    <text evidence="6">The sequence shown here is derived from an EMBL/GenBank/DDBJ whole genome shotgun (WGS) entry which is preliminary data.</text>
</comment>
<evidence type="ECO:0000313" key="6">
    <source>
        <dbReference type="EMBL" id="HIT76480.1"/>
    </source>
</evidence>
<dbReference type="PROSITE" id="PS51464">
    <property type="entry name" value="SIS"/>
    <property type="match status" value="1"/>
</dbReference>
<keyword evidence="2" id="KW-0238">DNA-binding</keyword>
<feature type="domain" description="SIS" evidence="5">
    <location>
        <begin position="133"/>
        <end position="273"/>
    </location>
</feature>
<evidence type="ECO:0000313" key="7">
    <source>
        <dbReference type="Proteomes" id="UP000886842"/>
    </source>
</evidence>
<dbReference type="InterPro" id="IPR036388">
    <property type="entry name" value="WH-like_DNA-bd_sf"/>
</dbReference>
<protein>
    <submittedName>
        <fullName evidence="6">MurR/RpiR family transcriptional regulator</fullName>
    </submittedName>
</protein>
<dbReference type="InterPro" id="IPR035472">
    <property type="entry name" value="RpiR-like_SIS"/>
</dbReference>
<dbReference type="Proteomes" id="UP000886842">
    <property type="component" value="Unassembled WGS sequence"/>
</dbReference>
<dbReference type="SUPFAM" id="SSF53697">
    <property type="entry name" value="SIS domain"/>
    <property type="match status" value="1"/>
</dbReference>
<dbReference type="PANTHER" id="PTHR30514:SF1">
    <property type="entry name" value="HTH-TYPE TRANSCRIPTIONAL REGULATOR HEXR-RELATED"/>
    <property type="match status" value="1"/>
</dbReference>
<dbReference type="InterPro" id="IPR009057">
    <property type="entry name" value="Homeodomain-like_sf"/>
</dbReference>
<dbReference type="InterPro" id="IPR001347">
    <property type="entry name" value="SIS_dom"/>
</dbReference>
<organism evidence="6 7">
    <name type="scientific">Candidatus Avipropionibacterium avicola</name>
    <dbReference type="NCBI Taxonomy" id="2840701"/>
    <lineage>
        <taxon>Bacteria</taxon>
        <taxon>Bacillati</taxon>
        <taxon>Actinomycetota</taxon>
        <taxon>Actinomycetes</taxon>
        <taxon>Propionibacteriales</taxon>
        <taxon>Propionibacteriaceae</taxon>
        <taxon>Propionibacteriaceae incertae sedis</taxon>
        <taxon>Candidatus Avipropionibacterium</taxon>
    </lineage>
</organism>
<dbReference type="AlphaFoldDB" id="A0A9D1H1P9"/>
<evidence type="ECO:0000259" key="4">
    <source>
        <dbReference type="PROSITE" id="PS51071"/>
    </source>
</evidence>
<reference evidence="6" key="1">
    <citation type="submission" date="2020-10" db="EMBL/GenBank/DDBJ databases">
        <authorList>
            <person name="Gilroy R."/>
        </authorList>
    </citation>
    <scope>NUCLEOTIDE SEQUENCE</scope>
    <source>
        <strain evidence="6">ChiGjej1B1-24693</strain>
    </source>
</reference>
<dbReference type="GO" id="GO:0003677">
    <property type="term" value="F:DNA binding"/>
    <property type="evidence" value="ECO:0007669"/>
    <property type="project" value="UniProtKB-KW"/>
</dbReference>
<dbReference type="Pfam" id="PF01418">
    <property type="entry name" value="HTH_6"/>
    <property type="match status" value="1"/>
</dbReference>
<dbReference type="EMBL" id="DVLP01000378">
    <property type="protein sequence ID" value="HIT76480.1"/>
    <property type="molecule type" value="Genomic_DNA"/>
</dbReference>
<proteinExistence type="predicted"/>
<dbReference type="SUPFAM" id="SSF46689">
    <property type="entry name" value="Homeodomain-like"/>
    <property type="match status" value="1"/>
</dbReference>
<dbReference type="GO" id="GO:0003700">
    <property type="term" value="F:DNA-binding transcription factor activity"/>
    <property type="evidence" value="ECO:0007669"/>
    <property type="project" value="InterPro"/>
</dbReference>
<dbReference type="CDD" id="cd05013">
    <property type="entry name" value="SIS_RpiR"/>
    <property type="match status" value="1"/>
</dbReference>
<dbReference type="Gene3D" id="3.40.50.10490">
    <property type="entry name" value="Glucose-6-phosphate isomerase like protein, domain 1"/>
    <property type="match status" value="1"/>
</dbReference>